<organism evidence="3">
    <name type="scientific">Toxocara canis</name>
    <name type="common">Canine roundworm</name>
    <dbReference type="NCBI Taxonomy" id="6265"/>
    <lineage>
        <taxon>Eukaryota</taxon>
        <taxon>Metazoa</taxon>
        <taxon>Ecdysozoa</taxon>
        <taxon>Nematoda</taxon>
        <taxon>Chromadorea</taxon>
        <taxon>Rhabditida</taxon>
        <taxon>Spirurina</taxon>
        <taxon>Ascaridomorpha</taxon>
        <taxon>Ascaridoidea</taxon>
        <taxon>Toxocaridae</taxon>
        <taxon>Toxocara</taxon>
    </lineage>
</organism>
<dbReference type="AlphaFoldDB" id="A0A3P7GQH8"/>
<feature type="coiled-coil region" evidence="1">
    <location>
        <begin position="489"/>
        <end position="516"/>
    </location>
</feature>
<sequence>MSASSDMHLVSWTSQDDEREVDRIIAEMQGYSNAGIVNDEEAALWGGDESEDEEEALRRAAIVSAQKNKRQQHLVRRTNSHGDAKKSFYEFGHCSNLTQQTDDLCRLQYFYNRRDSISRVNGCLLLAERSFLQHCNNVCFTSFTQDILESTAARCARKPGTRKDSAKLSDDVQEPVAIQTKVLTVQQPDEHAQTQFSLSQGSIALTNDDASLSSQWTINQSSVYRSCGNVPSIWSGEGVIKVDMGSRRSSKSGVEPLLVTVTNESANEHNVLPTTQDVSESQLASSKEYDEALHNIRMCFEQNATLTTVNREQEGDLGDNYEQVGMDIVDSDLDSQSRSGAPRIMPVEGDMMNGNTVPADEPSLDDEAERLRAALLEQYFHIFKVKRKKHLEERADISMNSREEGEISGGSSPTPSPDVAHKIVTANLSAVVNCDDYSAGLHATLVVCCDREECEQRCPVNGYKRRAVCRKIRSSARNGDQHIASVDRLQSLERSVEEWESLIEEERKEKELIESKMRHKDVQRSTNASKRDRYLVRLFMLIA</sequence>
<reference evidence="3" key="1">
    <citation type="submission" date="2018-11" db="EMBL/GenBank/DDBJ databases">
        <authorList>
            <consortium name="Pathogen Informatics"/>
        </authorList>
    </citation>
    <scope>NUCLEOTIDE SEQUENCE [LARGE SCALE GENOMIC DNA]</scope>
</reference>
<accession>A0A3P7GQH8</accession>
<gene>
    <name evidence="3" type="ORF">TCNE_LOCUS11016</name>
</gene>
<evidence type="ECO:0000256" key="2">
    <source>
        <dbReference type="SAM" id="MobiDB-lite"/>
    </source>
</evidence>
<protein>
    <submittedName>
        <fullName evidence="3">Uncharacterized protein</fullName>
    </submittedName>
</protein>
<feature type="region of interest" description="Disordered" evidence="2">
    <location>
        <begin position="398"/>
        <end position="417"/>
    </location>
</feature>
<proteinExistence type="predicted"/>
<keyword evidence="1" id="KW-0175">Coiled coil</keyword>
<evidence type="ECO:0000313" key="3">
    <source>
        <dbReference type="EMBL" id="VDM42337.1"/>
    </source>
</evidence>
<dbReference type="EMBL" id="UYWY01020704">
    <property type="protein sequence ID" value="VDM42337.1"/>
    <property type="molecule type" value="Genomic_DNA"/>
</dbReference>
<name>A0A3P7GQH8_TOXCA</name>
<evidence type="ECO:0000256" key="1">
    <source>
        <dbReference type="SAM" id="Coils"/>
    </source>
</evidence>